<organism evidence="2 3">
    <name type="scientific">Sordaria brevicollis</name>
    <dbReference type="NCBI Taxonomy" id="83679"/>
    <lineage>
        <taxon>Eukaryota</taxon>
        <taxon>Fungi</taxon>
        <taxon>Dikarya</taxon>
        <taxon>Ascomycota</taxon>
        <taxon>Pezizomycotina</taxon>
        <taxon>Sordariomycetes</taxon>
        <taxon>Sordariomycetidae</taxon>
        <taxon>Sordariales</taxon>
        <taxon>Sordariaceae</taxon>
        <taxon>Sordaria</taxon>
    </lineage>
</organism>
<keyword evidence="1" id="KW-0732">Signal</keyword>
<feature type="chain" id="PRO_5042069426" evidence="1">
    <location>
        <begin position="19"/>
        <end position="242"/>
    </location>
</feature>
<dbReference type="EMBL" id="JAUTDP010000014">
    <property type="protein sequence ID" value="KAK3389109.1"/>
    <property type="molecule type" value="Genomic_DNA"/>
</dbReference>
<feature type="signal peptide" evidence="1">
    <location>
        <begin position="1"/>
        <end position="18"/>
    </location>
</feature>
<evidence type="ECO:0000313" key="2">
    <source>
        <dbReference type="EMBL" id="KAK3389109.1"/>
    </source>
</evidence>
<dbReference type="AlphaFoldDB" id="A0AAE0U3D8"/>
<name>A0AAE0U3D8_SORBR</name>
<comment type="caution">
    <text evidence="2">The sequence shown here is derived from an EMBL/GenBank/DDBJ whole genome shotgun (WGS) entry which is preliminary data.</text>
</comment>
<accession>A0AAE0U3D8</accession>
<dbReference type="Proteomes" id="UP001281003">
    <property type="component" value="Unassembled WGS sequence"/>
</dbReference>
<gene>
    <name evidence="2" type="ORF">B0T20DRAFT_397417</name>
</gene>
<sequence length="242" mass="26335">MRLSLICAIATLGRAVAAKPITQHVPRAVETPSQEWEVPDIHAPVIPVVPAPQGQSAVPAFSDQKLDELYERVFNRSQALAKQILSQPLDSLLDVVDSIDTTIDKDKIKAILELLSDGVESATQELSTEANGGGALWTPLTELECDTVIKGLNEPLRVQWELFKVISRNSILKGADILEVLGLLRELLVIAAPECRGTLAKIVEAECKDLREGYESLGKLLNSSSVHVRSDEAGDLPWCKAE</sequence>
<evidence type="ECO:0000256" key="1">
    <source>
        <dbReference type="SAM" id="SignalP"/>
    </source>
</evidence>
<proteinExistence type="predicted"/>
<keyword evidence="3" id="KW-1185">Reference proteome</keyword>
<protein>
    <submittedName>
        <fullName evidence="2">Uncharacterized protein</fullName>
    </submittedName>
</protein>
<reference evidence="2" key="1">
    <citation type="journal article" date="2023" name="Mol. Phylogenet. Evol.">
        <title>Genome-scale phylogeny and comparative genomics of the fungal order Sordariales.</title>
        <authorList>
            <person name="Hensen N."/>
            <person name="Bonometti L."/>
            <person name="Westerberg I."/>
            <person name="Brannstrom I.O."/>
            <person name="Guillou S."/>
            <person name="Cros-Aarteil S."/>
            <person name="Calhoun S."/>
            <person name="Haridas S."/>
            <person name="Kuo A."/>
            <person name="Mondo S."/>
            <person name="Pangilinan J."/>
            <person name="Riley R."/>
            <person name="LaButti K."/>
            <person name="Andreopoulos B."/>
            <person name="Lipzen A."/>
            <person name="Chen C."/>
            <person name="Yan M."/>
            <person name="Daum C."/>
            <person name="Ng V."/>
            <person name="Clum A."/>
            <person name="Steindorff A."/>
            <person name="Ohm R.A."/>
            <person name="Martin F."/>
            <person name="Silar P."/>
            <person name="Natvig D.O."/>
            <person name="Lalanne C."/>
            <person name="Gautier V."/>
            <person name="Ament-Velasquez S.L."/>
            <person name="Kruys A."/>
            <person name="Hutchinson M.I."/>
            <person name="Powell A.J."/>
            <person name="Barry K."/>
            <person name="Miller A.N."/>
            <person name="Grigoriev I.V."/>
            <person name="Debuchy R."/>
            <person name="Gladieux P."/>
            <person name="Hiltunen Thoren M."/>
            <person name="Johannesson H."/>
        </authorList>
    </citation>
    <scope>NUCLEOTIDE SEQUENCE</scope>
    <source>
        <strain evidence="2">FGSC 1904</strain>
    </source>
</reference>
<reference evidence="2" key="2">
    <citation type="submission" date="2023-07" db="EMBL/GenBank/DDBJ databases">
        <authorList>
            <consortium name="Lawrence Berkeley National Laboratory"/>
            <person name="Haridas S."/>
            <person name="Hensen N."/>
            <person name="Bonometti L."/>
            <person name="Westerberg I."/>
            <person name="Brannstrom I.O."/>
            <person name="Guillou S."/>
            <person name="Cros-Aarteil S."/>
            <person name="Calhoun S."/>
            <person name="Kuo A."/>
            <person name="Mondo S."/>
            <person name="Pangilinan J."/>
            <person name="Riley R."/>
            <person name="LaButti K."/>
            <person name="Andreopoulos B."/>
            <person name="Lipzen A."/>
            <person name="Chen C."/>
            <person name="Yanf M."/>
            <person name="Daum C."/>
            <person name="Ng V."/>
            <person name="Clum A."/>
            <person name="Steindorff A."/>
            <person name="Ohm R."/>
            <person name="Martin F."/>
            <person name="Silar P."/>
            <person name="Natvig D."/>
            <person name="Lalanne C."/>
            <person name="Gautier V."/>
            <person name="Ament-velasquez S.L."/>
            <person name="Kruys A."/>
            <person name="Hutchinson M.I."/>
            <person name="Powell A.J."/>
            <person name="Barry K."/>
            <person name="Miller A.N."/>
            <person name="Grigoriev I.V."/>
            <person name="Debuchy R."/>
            <person name="Gladieux P."/>
            <person name="Thoren M.H."/>
            <person name="Johannesson H."/>
        </authorList>
    </citation>
    <scope>NUCLEOTIDE SEQUENCE</scope>
    <source>
        <strain evidence="2">FGSC 1904</strain>
    </source>
</reference>
<evidence type="ECO:0000313" key="3">
    <source>
        <dbReference type="Proteomes" id="UP001281003"/>
    </source>
</evidence>